<organism evidence="1 2">
    <name type="scientific">Acanthaster planci</name>
    <name type="common">Crown-of-thorns starfish</name>
    <dbReference type="NCBI Taxonomy" id="133434"/>
    <lineage>
        <taxon>Eukaryota</taxon>
        <taxon>Metazoa</taxon>
        <taxon>Echinodermata</taxon>
        <taxon>Eleutherozoa</taxon>
        <taxon>Asterozoa</taxon>
        <taxon>Asteroidea</taxon>
        <taxon>Valvatacea</taxon>
        <taxon>Valvatida</taxon>
        <taxon>Acanthasteridae</taxon>
        <taxon>Acanthaster</taxon>
    </lineage>
</organism>
<dbReference type="Proteomes" id="UP000694845">
    <property type="component" value="Unplaced"/>
</dbReference>
<evidence type="ECO:0000313" key="1">
    <source>
        <dbReference type="Proteomes" id="UP000694845"/>
    </source>
</evidence>
<dbReference type="KEGG" id="aplc:110973747"/>
<name>A0A8B7XK37_ACAPL</name>
<dbReference type="RefSeq" id="XP_022080497.1">
    <property type="nucleotide sequence ID" value="XM_022224805.1"/>
</dbReference>
<dbReference type="Pfam" id="PF13489">
    <property type="entry name" value="Methyltransf_23"/>
    <property type="match status" value="1"/>
</dbReference>
<dbReference type="GeneID" id="110973747"/>
<protein>
    <submittedName>
        <fullName evidence="2">Histamine N-methyltransferase-like</fullName>
    </submittedName>
</protein>
<dbReference type="AlphaFoldDB" id="A0A8B7XK37"/>
<dbReference type="Gene3D" id="3.40.50.150">
    <property type="entry name" value="Vaccinia Virus protein VP39"/>
    <property type="match status" value="1"/>
</dbReference>
<reference evidence="2" key="1">
    <citation type="submission" date="2025-08" db="UniProtKB">
        <authorList>
            <consortium name="RefSeq"/>
        </authorList>
    </citation>
    <scope>IDENTIFICATION</scope>
</reference>
<dbReference type="OMA" id="HFEWHEG"/>
<accession>A0A8B7XK37</accession>
<evidence type="ECO:0000313" key="2">
    <source>
        <dbReference type="RefSeq" id="XP_022080497.1"/>
    </source>
</evidence>
<gene>
    <name evidence="2" type="primary">LOC110973747</name>
</gene>
<proteinExistence type="predicted"/>
<sequence>MEAKSLRSLKCSPDHYARAFKAFRDRCSEVSGIPDWIGTVFSDAVVNKLQVTPEGQEGLRVLGIGSGSGEIDCLMLERFLQRFPRIYNCVVEPVPVMVDQYKSLVQSMAPELQGVHCDWHMTTMQQYQEAGSPTKYHFIGAIHSIYFVNGVDKWMASLYDMLAPGGIMLMVLNSDTSGLCRFQDSLISILGRSKCIMSDAILRSLDRQSIPYALSHQKSLLDITTCFKEDSEDRRLLLDFLTDVVDFQGTAAEEQQRSVLESLASGDCSTRDGEKVWLRTDWDAVFVQKPAKAE</sequence>
<dbReference type="OrthoDB" id="5984880at2759"/>
<dbReference type="SUPFAM" id="SSF53335">
    <property type="entry name" value="S-adenosyl-L-methionine-dependent methyltransferases"/>
    <property type="match status" value="1"/>
</dbReference>
<dbReference type="InterPro" id="IPR029063">
    <property type="entry name" value="SAM-dependent_MTases_sf"/>
</dbReference>
<keyword evidence="1" id="KW-1185">Reference proteome</keyword>